<name>A0A212RD42_9PROT</name>
<evidence type="ECO:0000313" key="1">
    <source>
        <dbReference type="EMBL" id="SNB70130.1"/>
    </source>
</evidence>
<dbReference type="InterPro" id="IPR035959">
    <property type="entry name" value="RutC-like_sf"/>
</dbReference>
<dbReference type="CDD" id="cd06154">
    <property type="entry name" value="YjgF_YER057c_UK114_like_6"/>
    <property type="match status" value="1"/>
</dbReference>
<dbReference type="Pfam" id="PF01042">
    <property type="entry name" value="Ribonuc_L-PSP"/>
    <property type="match status" value="1"/>
</dbReference>
<proteinExistence type="predicted"/>
<dbReference type="RefSeq" id="WP_088561684.1">
    <property type="nucleotide sequence ID" value="NZ_FYEH01000007.1"/>
</dbReference>
<keyword evidence="2" id="KW-1185">Reference proteome</keyword>
<evidence type="ECO:0000313" key="2">
    <source>
        <dbReference type="Proteomes" id="UP000197065"/>
    </source>
</evidence>
<dbReference type="InterPro" id="IPR006175">
    <property type="entry name" value="YjgF/YER057c/UK114"/>
</dbReference>
<dbReference type="Gene3D" id="3.30.1330.40">
    <property type="entry name" value="RutC-like"/>
    <property type="match status" value="1"/>
</dbReference>
<dbReference type="OrthoDB" id="9783572at2"/>
<dbReference type="PANTHER" id="PTHR43857:SF1">
    <property type="entry name" value="YJGH FAMILY PROTEIN"/>
    <property type="match status" value="1"/>
</dbReference>
<organism evidence="1 2">
    <name type="scientific">Arboricoccus pini</name>
    <dbReference type="NCBI Taxonomy" id="1963835"/>
    <lineage>
        <taxon>Bacteria</taxon>
        <taxon>Pseudomonadati</taxon>
        <taxon>Pseudomonadota</taxon>
        <taxon>Alphaproteobacteria</taxon>
        <taxon>Geminicoccales</taxon>
        <taxon>Geminicoccaceae</taxon>
        <taxon>Arboricoccus</taxon>
    </lineage>
</organism>
<protein>
    <submittedName>
        <fullName evidence="1">Enamine deaminase RidA, house cleaning of reactive enamine intermediates, YjgF/YER057c/UK114 family</fullName>
    </submittedName>
</protein>
<dbReference type="EMBL" id="FYEH01000007">
    <property type="protein sequence ID" value="SNB70130.1"/>
    <property type="molecule type" value="Genomic_DNA"/>
</dbReference>
<dbReference type="PANTHER" id="PTHR43857">
    <property type="entry name" value="BLR7761 PROTEIN"/>
    <property type="match status" value="1"/>
</dbReference>
<dbReference type="SUPFAM" id="SSF55298">
    <property type="entry name" value="YjgF-like"/>
    <property type="match status" value="1"/>
</dbReference>
<dbReference type="AlphaFoldDB" id="A0A212RD42"/>
<accession>A0A212RD42</accession>
<dbReference type="Proteomes" id="UP000197065">
    <property type="component" value="Unassembled WGS sequence"/>
</dbReference>
<sequence length="127" mass="13645">MTRRRISSASPFEDKIGYGRAVVDGPWIFVSGTTGADAAGILAPDVVTQCELTLAKIGTALAEAGASFKDVVRVTYYLPDRADFEPCWPLLRKAFGEARPAATMLVAGLLDPAMKIEIEVTARRSDI</sequence>
<reference evidence="1 2" key="1">
    <citation type="submission" date="2017-06" db="EMBL/GenBank/DDBJ databases">
        <authorList>
            <person name="Kim H.J."/>
            <person name="Triplett B.A."/>
        </authorList>
    </citation>
    <scope>NUCLEOTIDE SEQUENCE [LARGE SCALE GENOMIC DNA]</scope>
    <source>
        <strain evidence="1 2">B29T1</strain>
    </source>
</reference>
<gene>
    <name evidence="1" type="ORF">SAMN07250955_107120</name>
</gene>